<dbReference type="Proteomes" id="UP000316621">
    <property type="component" value="Chromosome 4"/>
</dbReference>
<sequence>MEVEVKVQGSTTTRNLKTVRNSYRMDGLKSLRNYAKRVRDDSPDSDRAGDEEDWESGDERKHW</sequence>
<organism evidence="2 3">
    <name type="scientific">Papaver somniferum</name>
    <name type="common">Opium poppy</name>
    <dbReference type="NCBI Taxonomy" id="3469"/>
    <lineage>
        <taxon>Eukaryota</taxon>
        <taxon>Viridiplantae</taxon>
        <taxon>Streptophyta</taxon>
        <taxon>Embryophyta</taxon>
        <taxon>Tracheophyta</taxon>
        <taxon>Spermatophyta</taxon>
        <taxon>Magnoliopsida</taxon>
        <taxon>Ranunculales</taxon>
        <taxon>Papaveraceae</taxon>
        <taxon>Papaveroideae</taxon>
        <taxon>Papaver</taxon>
    </lineage>
</organism>
<keyword evidence="3" id="KW-1185">Reference proteome</keyword>
<reference evidence="2 3" key="1">
    <citation type="journal article" date="2018" name="Science">
        <title>The opium poppy genome and morphinan production.</title>
        <authorList>
            <person name="Guo L."/>
            <person name="Winzer T."/>
            <person name="Yang X."/>
            <person name="Li Y."/>
            <person name="Ning Z."/>
            <person name="He Z."/>
            <person name="Teodor R."/>
            <person name="Lu Y."/>
            <person name="Bowser T.A."/>
            <person name="Graham I.A."/>
            <person name="Ye K."/>
        </authorList>
    </citation>
    <scope>NUCLEOTIDE SEQUENCE [LARGE SCALE GENOMIC DNA]</scope>
    <source>
        <strain evidence="3">cv. HN1</strain>
        <tissue evidence="2">Leaves</tissue>
    </source>
</reference>
<feature type="region of interest" description="Disordered" evidence="1">
    <location>
        <begin position="34"/>
        <end position="63"/>
    </location>
</feature>
<dbReference type="EMBL" id="CM010718">
    <property type="protein sequence ID" value="RZC57287.1"/>
    <property type="molecule type" value="Genomic_DNA"/>
</dbReference>
<evidence type="ECO:0000256" key="1">
    <source>
        <dbReference type="SAM" id="MobiDB-lite"/>
    </source>
</evidence>
<evidence type="ECO:0000313" key="2">
    <source>
        <dbReference type="EMBL" id="RZC57287.1"/>
    </source>
</evidence>
<protein>
    <submittedName>
        <fullName evidence="2">Uncharacterized protein</fullName>
    </submittedName>
</protein>
<feature type="compositionally biased region" description="Basic and acidic residues" evidence="1">
    <location>
        <begin position="37"/>
        <end position="48"/>
    </location>
</feature>
<accession>A0A4Y7J8Y8</accession>
<evidence type="ECO:0000313" key="3">
    <source>
        <dbReference type="Proteomes" id="UP000316621"/>
    </source>
</evidence>
<name>A0A4Y7J8Y8_PAPSO</name>
<proteinExistence type="predicted"/>
<dbReference type="AlphaFoldDB" id="A0A4Y7J8Y8"/>
<dbReference type="Gramene" id="RZC57287">
    <property type="protein sequence ID" value="RZC57287"/>
    <property type="gene ID" value="C5167_004604"/>
</dbReference>
<gene>
    <name evidence="2" type="ORF">C5167_004604</name>
</gene>